<dbReference type="AlphaFoldDB" id="A0A023DHP3"/>
<name>A0A023DHP3_9BACL</name>
<reference evidence="1 2" key="1">
    <citation type="submission" date="2014-04" db="EMBL/GenBank/DDBJ databases">
        <title>Whole genome shotgun sequence of Geobacillus caldoxylosilyticus NBRC 107762.</title>
        <authorList>
            <person name="Hosoyama A."/>
            <person name="Hosoyama Y."/>
            <person name="Katano-Makiyama Y."/>
            <person name="Tsuchikane K."/>
            <person name="Ohji S."/>
            <person name="Ichikawa N."/>
            <person name="Yamazoe A."/>
            <person name="Fujita N."/>
        </authorList>
    </citation>
    <scope>NUCLEOTIDE SEQUENCE [LARGE SCALE GENOMIC DNA]</scope>
    <source>
        <strain evidence="1 2">NBRC 107762</strain>
    </source>
</reference>
<organism evidence="1 2">
    <name type="scientific">Parageobacillus caldoxylosilyticus NBRC 107762</name>
    <dbReference type="NCBI Taxonomy" id="1220594"/>
    <lineage>
        <taxon>Bacteria</taxon>
        <taxon>Bacillati</taxon>
        <taxon>Bacillota</taxon>
        <taxon>Bacilli</taxon>
        <taxon>Bacillales</taxon>
        <taxon>Anoxybacillaceae</taxon>
        <taxon>Saccharococcus</taxon>
    </lineage>
</organism>
<protein>
    <submittedName>
        <fullName evidence="1">Uncharacterized protein</fullName>
    </submittedName>
</protein>
<gene>
    <name evidence="1" type="ORF">GCA01S_045_00350</name>
</gene>
<sequence>MREEDSLRSYMAAHLTATSFASHVARCVQKQLLQFDRQAAIHFDCSQNVFHLYGYTQGKMFSLLLTLAEVEEWKAAGPYALDRYIFGQLAAKGISLVHMTPYLRAVFSQV</sequence>
<evidence type="ECO:0000313" key="1">
    <source>
        <dbReference type="EMBL" id="GAJ40506.1"/>
    </source>
</evidence>
<dbReference type="Proteomes" id="UP000023561">
    <property type="component" value="Unassembled WGS sequence"/>
</dbReference>
<keyword evidence="2" id="KW-1185">Reference proteome</keyword>
<dbReference type="RefSeq" id="WP_042410306.1">
    <property type="nucleotide sequence ID" value="NZ_BAWO01000045.1"/>
</dbReference>
<dbReference type="EMBL" id="BAWO01000045">
    <property type="protein sequence ID" value="GAJ40506.1"/>
    <property type="molecule type" value="Genomic_DNA"/>
</dbReference>
<accession>A0A023DHP3</accession>
<evidence type="ECO:0000313" key="2">
    <source>
        <dbReference type="Proteomes" id="UP000023561"/>
    </source>
</evidence>
<comment type="caution">
    <text evidence="1">The sequence shown here is derived from an EMBL/GenBank/DDBJ whole genome shotgun (WGS) entry which is preliminary data.</text>
</comment>
<dbReference type="OrthoDB" id="8480699at2"/>
<proteinExistence type="predicted"/>